<proteinExistence type="predicted"/>
<reference evidence="1" key="1">
    <citation type="submission" date="2020-08" db="EMBL/GenBank/DDBJ databases">
        <title>Multicomponent nature underlies the extraordinary mechanical properties of spider dragline silk.</title>
        <authorList>
            <person name="Kono N."/>
            <person name="Nakamura H."/>
            <person name="Mori M."/>
            <person name="Yoshida Y."/>
            <person name="Ohtoshi R."/>
            <person name="Malay A.D."/>
            <person name="Moran D.A.P."/>
            <person name="Tomita M."/>
            <person name="Numata K."/>
            <person name="Arakawa K."/>
        </authorList>
    </citation>
    <scope>NUCLEOTIDE SEQUENCE</scope>
</reference>
<sequence>MLLLQRNRSYKAVLPKTEGKYFENVANINVKSENEDPFEKFKVKREINGVNCVCLRDSGSSIDVCARSRIKENDLLGEYVRLKNPLDDVCHCLPLAKIKIKTRRGEFYTKAPIKPDGRRDDPYLLCNLTAELIDSSEQGIQLINV</sequence>
<dbReference type="EMBL" id="BMAW01103442">
    <property type="protein sequence ID" value="GFT09144.1"/>
    <property type="molecule type" value="Genomic_DNA"/>
</dbReference>
<dbReference type="Proteomes" id="UP000887013">
    <property type="component" value="Unassembled WGS sequence"/>
</dbReference>
<evidence type="ECO:0000313" key="1">
    <source>
        <dbReference type="EMBL" id="GFT09144.1"/>
    </source>
</evidence>
<protein>
    <submittedName>
        <fullName evidence="1">Uncharacterized protein</fullName>
    </submittedName>
</protein>
<evidence type="ECO:0000313" key="2">
    <source>
        <dbReference type="Proteomes" id="UP000887013"/>
    </source>
</evidence>
<name>A0A8X6THH9_NEPPI</name>
<dbReference type="OrthoDB" id="6449261at2759"/>
<dbReference type="AlphaFoldDB" id="A0A8X6THH9"/>
<gene>
    <name evidence="1" type="ORF">NPIL_454081</name>
</gene>
<comment type="caution">
    <text evidence="1">The sequence shown here is derived from an EMBL/GenBank/DDBJ whole genome shotgun (WGS) entry which is preliminary data.</text>
</comment>
<organism evidence="1 2">
    <name type="scientific">Nephila pilipes</name>
    <name type="common">Giant wood spider</name>
    <name type="synonym">Nephila maculata</name>
    <dbReference type="NCBI Taxonomy" id="299642"/>
    <lineage>
        <taxon>Eukaryota</taxon>
        <taxon>Metazoa</taxon>
        <taxon>Ecdysozoa</taxon>
        <taxon>Arthropoda</taxon>
        <taxon>Chelicerata</taxon>
        <taxon>Arachnida</taxon>
        <taxon>Araneae</taxon>
        <taxon>Araneomorphae</taxon>
        <taxon>Entelegynae</taxon>
        <taxon>Araneoidea</taxon>
        <taxon>Nephilidae</taxon>
        <taxon>Nephila</taxon>
    </lineage>
</organism>
<accession>A0A8X6THH9</accession>
<keyword evidence="2" id="KW-1185">Reference proteome</keyword>